<evidence type="ECO:0000313" key="1">
    <source>
        <dbReference type="Ensembl" id="ENSDCDP00010062098.1"/>
    </source>
</evidence>
<dbReference type="Ensembl" id="ENSDCDT00010072884.1">
    <property type="protein sequence ID" value="ENSDCDP00010062098.1"/>
    <property type="gene ID" value="ENSDCDG00010034164.1"/>
</dbReference>
<sequence length="112" mass="12658">RANPVRPCKPPKQRASCFLLGSVVDLSGQGLNKLEPISICHSDIDTLILDHNQIIKLEHLEKNERLKQLSVAGNRLVRMMGVSRLTDLRFLCSDICFAHSWHSLDELQEVVT</sequence>
<keyword evidence="2" id="KW-1185">Reference proteome</keyword>
<name>A0AAY4EXE6_9TELE</name>
<dbReference type="InterPro" id="IPR032675">
    <property type="entry name" value="LRR_dom_sf"/>
</dbReference>
<dbReference type="Proteomes" id="UP000694580">
    <property type="component" value="Chromosome 15"/>
</dbReference>
<reference evidence="1" key="2">
    <citation type="submission" date="2025-08" db="UniProtKB">
        <authorList>
            <consortium name="Ensembl"/>
        </authorList>
    </citation>
    <scope>IDENTIFICATION</scope>
</reference>
<dbReference type="Gene3D" id="3.80.10.10">
    <property type="entry name" value="Ribonuclease Inhibitor"/>
    <property type="match status" value="1"/>
</dbReference>
<protein>
    <submittedName>
        <fullName evidence="1">Uncharacterized protein</fullName>
    </submittedName>
</protein>
<dbReference type="SUPFAM" id="SSF52058">
    <property type="entry name" value="L domain-like"/>
    <property type="match status" value="1"/>
</dbReference>
<dbReference type="AlphaFoldDB" id="A0AAY4EXE6"/>
<gene>
    <name evidence="1" type="primary">CEP97</name>
</gene>
<evidence type="ECO:0000313" key="2">
    <source>
        <dbReference type="Proteomes" id="UP000694580"/>
    </source>
</evidence>
<accession>A0AAY4EXE6</accession>
<dbReference type="GeneTree" id="ENSGT00910000144283"/>
<organism evidence="1 2">
    <name type="scientific">Denticeps clupeoides</name>
    <name type="common">denticle herring</name>
    <dbReference type="NCBI Taxonomy" id="299321"/>
    <lineage>
        <taxon>Eukaryota</taxon>
        <taxon>Metazoa</taxon>
        <taxon>Chordata</taxon>
        <taxon>Craniata</taxon>
        <taxon>Vertebrata</taxon>
        <taxon>Euteleostomi</taxon>
        <taxon>Actinopterygii</taxon>
        <taxon>Neopterygii</taxon>
        <taxon>Teleostei</taxon>
        <taxon>Clupei</taxon>
        <taxon>Clupeiformes</taxon>
        <taxon>Denticipitoidei</taxon>
        <taxon>Denticipitidae</taxon>
        <taxon>Denticeps</taxon>
    </lineage>
</organism>
<reference evidence="1" key="3">
    <citation type="submission" date="2025-09" db="UniProtKB">
        <authorList>
            <consortium name="Ensembl"/>
        </authorList>
    </citation>
    <scope>IDENTIFICATION</scope>
</reference>
<proteinExistence type="predicted"/>
<reference evidence="1 2" key="1">
    <citation type="submission" date="2020-06" db="EMBL/GenBank/DDBJ databases">
        <authorList>
            <consortium name="Wellcome Sanger Institute Data Sharing"/>
        </authorList>
    </citation>
    <scope>NUCLEOTIDE SEQUENCE [LARGE SCALE GENOMIC DNA]</scope>
</reference>